<evidence type="ECO:0000313" key="3">
    <source>
        <dbReference type="EMBL" id="GFC96574.1"/>
    </source>
</evidence>
<dbReference type="GO" id="GO:0005737">
    <property type="term" value="C:cytoplasm"/>
    <property type="evidence" value="ECO:0007669"/>
    <property type="project" value="TreeGrafter"/>
</dbReference>
<name>A0A699SFZ3_TANCI</name>
<dbReference type="InterPro" id="IPR000999">
    <property type="entry name" value="RNase_III_dom"/>
</dbReference>
<dbReference type="GO" id="GO:0030422">
    <property type="term" value="P:siRNA processing"/>
    <property type="evidence" value="ECO:0007669"/>
    <property type="project" value="TreeGrafter"/>
</dbReference>
<evidence type="ECO:0000256" key="1">
    <source>
        <dbReference type="ARBA" id="ARBA00022801"/>
    </source>
</evidence>
<sequence>RCNERFSLERLEVLGDAFLKFAVGRHVFLVNDSLDEGILTRKRSNMVNNSHLCRLAISNNLHVYIRDQPFEPSHFYPFGRR</sequence>
<protein>
    <submittedName>
        <fullName evidence="3">Dicer-like protein 4 isoform X1</fullName>
    </submittedName>
</protein>
<dbReference type="GO" id="GO:0004525">
    <property type="term" value="F:ribonuclease III activity"/>
    <property type="evidence" value="ECO:0007669"/>
    <property type="project" value="InterPro"/>
</dbReference>
<comment type="caution">
    <text evidence="3">The sequence shown here is derived from an EMBL/GenBank/DDBJ whole genome shotgun (WGS) entry which is preliminary data.</text>
</comment>
<dbReference type="PANTHER" id="PTHR14950:SF15">
    <property type="entry name" value="DICER-LIKE PROTEIN 4"/>
    <property type="match status" value="1"/>
</dbReference>
<dbReference type="Pfam" id="PF00636">
    <property type="entry name" value="Ribonuclease_3"/>
    <property type="match status" value="1"/>
</dbReference>
<evidence type="ECO:0000259" key="2">
    <source>
        <dbReference type="PROSITE" id="PS50142"/>
    </source>
</evidence>
<feature type="non-terminal residue" evidence="3">
    <location>
        <position position="81"/>
    </location>
</feature>
<dbReference type="Gene3D" id="1.10.1520.10">
    <property type="entry name" value="Ribonuclease III domain"/>
    <property type="match status" value="1"/>
</dbReference>
<dbReference type="InterPro" id="IPR036389">
    <property type="entry name" value="RNase_III_sf"/>
</dbReference>
<dbReference type="PANTHER" id="PTHR14950">
    <property type="entry name" value="DICER-RELATED"/>
    <property type="match status" value="1"/>
</dbReference>
<feature type="non-terminal residue" evidence="3">
    <location>
        <position position="1"/>
    </location>
</feature>
<dbReference type="SUPFAM" id="SSF69065">
    <property type="entry name" value="RNase III domain-like"/>
    <property type="match status" value="1"/>
</dbReference>
<dbReference type="EMBL" id="BKCJ011161084">
    <property type="protein sequence ID" value="GFC96574.1"/>
    <property type="molecule type" value="Genomic_DNA"/>
</dbReference>
<proteinExistence type="predicted"/>
<dbReference type="GO" id="GO:0003723">
    <property type="term" value="F:RNA binding"/>
    <property type="evidence" value="ECO:0007669"/>
    <property type="project" value="TreeGrafter"/>
</dbReference>
<dbReference type="PROSITE" id="PS50142">
    <property type="entry name" value="RNASE_3_2"/>
    <property type="match status" value="1"/>
</dbReference>
<dbReference type="AlphaFoldDB" id="A0A699SFZ3"/>
<dbReference type="CDD" id="cd00593">
    <property type="entry name" value="RIBOc"/>
    <property type="match status" value="1"/>
</dbReference>
<keyword evidence="1" id="KW-0378">Hydrolase</keyword>
<gene>
    <name evidence="3" type="ORF">Tci_868544</name>
</gene>
<accession>A0A699SFZ3</accession>
<organism evidence="3">
    <name type="scientific">Tanacetum cinerariifolium</name>
    <name type="common">Dalmatian daisy</name>
    <name type="synonym">Chrysanthemum cinerariifolium</name>
    <dbReference type="NCBI Taxonomy" id="118510"/>
    <lineage>
        <taxon>Eukaryota</taxon>
        <taxon>Viridiplantae</taxon>
        <taxon>Streptophyta</taxon>
        <taxon>Embryophyta</taxon>
        <taxon>Tracheophyta</taxon>
        <taxon>Spermatophyta</taxon>
        <taxon>Magnoliopsida</taxon>
        <taxon>eudicotyledons</taxon>
        <taxon>Gunneridae</taxon>
        <taxon>Pentapetalae</taxon>
        <taxon>asterids</taxon>
        <taxon>campanulids</taxon>
        <taxon>Asterales</taxon>
        <taxon>Asteraceae</taxon>
        <taxon>Asteroideae</taxon>
        <taxon>Anthemideae</taxon>
        <taxon>Anthemidinae</taxon>
        <taxon>Tanacetum</taxon>
    </lineage>
</organism>
<dbReference type="GO" id="GO:0005634">
    <property type="term" value="C:nucleus"/>
    <property type="evidence" value="ECO:0007669"/>
    <property type="project" value="TreeGrafter"/>
</dbReference>
<feature type="domain" description="RNase III" evidence="2">
    <location>
        <begin position="1"/>
        <end position="66"/>
    </location>
</feature>
<reference evidence="3" key="1">
    <citation type="journal article" date="2019" name="Sci. Rep.">
        <title>Draft genome of Tanacetum cinerariifolium, the natural source of mosquito coil.</title>
        <authorList>
            <person name="Yamashiro T."/>
            <person name="Shiraishi A."/>
            <person name="Satake H."/>
            <person name="Nakayama K."/>
        </authorList>
    </citation>
    <scope>NUCLEOTIDE SEQUENCE</scope>
</reference>